<reference evidence="1" key="2">
    <citation type="submission" date="2021-10" db="EMBL/GenBank/DDBJ databases">
        <title>Phylogenomics reveals ancestral predisposition of the termite-cultivated fungus Termitomyces towards a domesticated lifestyle.</title>
        <authorList>
            <person name="Auxier B."/>
            <person name="Grum-Grzhimaylo A."/>
            <person name="Cardenas M.E."/>
            <person name="Lodge J.D."/>
            <person name="Laessoe T."/>
            <person name="Pedersen O."/>
            <person name="Smith M.E."/>
            <person name="Kuyper T.W."/>
            <person name="Franco-Molano E.A."/>
            <person name="Baroni T.J."/>
            <person name="Aanen D.K."/>
        </authorList>
    </citation>
    <scope>NUCLEOTIDE SEQUENCE</scope>
    <source>
        <strain evidence="1">D49</strain>
    </source>
</reference>
<organism evidence="1 2">
    <name type="scientific">Sphagnurus paluster</name>
    <dbReference type="NCBI Taxonomy" id="117069"/>
    <lineage>
        <taxon>Eukaryota</taxon>
        <taxon>Fungi</taxon>
        <taxon>Dikarya</taxon>
        <taxon>Basidiomycota</taxon>
        <taxon>Agaricomycotina</taxon>
        <taxon>Agaricomycetes</taxon>
        <taxon>Agaricomycetidae</taxon>
        <taxon>Agaricales</taxon>
        <taxon>Tricholomatineae</taxon>
        <taxon>Lyophyllaceae</taxon>
        <taxon>Sphagnurus</taxon>
    </lineage>
</organism>
<reference evidence="1" key="1">
    <citation type="submission" date="2021-02" db="EMBL/GenBank/DDBJ databases">
        <authorList>
            <person name="Nieuwenhuis M."/>
            <person name="Van De Peppel L.J.J."/>
        </authorList>
    </citation>
    <scope>NUCLEOTIDE SEQUENCE</scope>
    <source>
        <strain evidence="1">D49</strain>
    </source>
</reference>
<comment type="caution">
    <text evidence="1">The sequence shown here is derived from an EMBL/GenBank/DDBJ whole genome shotgun (WGS) entry which is preliminary data.</text>
</comment>
<accession>A0A9P7K481</accession>
<evidence type="ECO:0000313" key="1">
    <source>
        <dbReference type="EMBL" id="KAG5636253.1"/>
    </source>
</evidence>
<dbReference type="Proteomes" id="UP000717328">
    <property type="component" value="Unassembled WGS sequence"/>
</dbReference>
<protein>
    <recommendedName>
        <fullName evidence="3">F-box domain-containing protein</fullName>
    </recommendedName>
</protein>
<gene>
    <name evidence="1" type="ORF">H0H81_008632</name>
</gene>
<evidence type="ECO:0000313" key="2">
    <source>
        <dbReference type="Proteomes" id="UP000717328"/>
    </source>
</evidence>
<dbReference type="InterPro" id="IPR032675">
    <property type="entry name" value="LRR_dom_sf"/>
</dbReference>
<dbReference type="EMBL" id="JABCKI010005956">
    <property type="protein sequence ID" value="KAG5636253.1"/>
    <property type="molecule type" value="Genomic_DNA"/>
</dbReference>
<evidence type="ECO:0008006" key="3">
    <source>
        <dbReference type="Google" id="ProtNLM"/>
    </source>
</evidence>
<dbReference type="Gene3D" id="3.80.10.10">
    <property type="entry name" value="Ribonuclease Inhibitor"/>
    <property type="match status" value="1"/>
</dbReference>
<dbReference type="AlphaFoldDB" id="A0A9P7K481"/>
<dbReference type="SUPFAM" id="SSF52047">
    <property type="entry name" value="RNI-like"/>
    <property type="match status" value="1"/>
</dbReference>
<sequence length="530" mass="59939">MDRVQASNTLSRVESQISPLSHILRTNDPPSDRELEKIILLLREVDAEYSKFRRQDLDPPFETYVYNPLGRLRDSLRGAASPVRKTPPEVIEKIFSECLTYESRDGKEIFWNALDDTEPPWTLARVSQRWRQVALQHQGMWSAIQIDWWANAASGRPEPTLPKLARCLERSGIHPLSISYTDAHPASFSAKDLLIFLTQYSERWTYLKLNVSPVYFEILERLKGRLPRLETLRIETGPRIIAGACNVFEVTPRLRDVQLLHGLRPDDKPYITIPLSQLQSFGVDSMVGLVDFFAGAPQLSKFSVWHSNDLAFSITNPNIPVARHSNIRTLYIEQATALEKLEIPSLDSLEVFSQSNELDTLQCIAHFVIRSSCSLRTLIISSTTIYMDADIEALINSIPSLVALTIKGGQINWEAVVRLLTVRPALPPPFPRLEHLTFLFGGKAPSDLLLLTAMLESRAAGSNGTRRLASVTLRELPWQDNYIITRLSSLRNLGVRVDIQIQPAPEIHLMSRFGAYMNSGVSMYRDTAVR</sequence>
<proteinExistence type="predicted"/>
<name>A0A9P7K481_9AGAR</name>
<dbReference type="OrthoDB" id="3172446at2759"/>
<keyword evidence="2" id="KW-1185">Reference proteome</keyword>